<dbReference type="CDD" id="cd04738">
    <property type="entry name" value="DHOD_2_like"/>
    <property type="match status" value="1"/>
</dbReference>
<evidence type="ECO:0000259" key="15">
    <source>
        <dbReference type="Pfam" id="PF01180"/>
    </source>
</evidence>
<dbReference type="SUPFAM" id="SSF51395">
    <property type="entry name" value="FMN-linked oxidoreductases"/>
    <property type="match status" value="1"/>
</dbReference>
<dbReference type="Gene3D" id="3.20.20.70">
    <property type="entry name" value="Aldolase class I"/>
    <property type="match status" value="1"/>
</dbReference>
<keyword evidence="9" id="KW-0288">FMN</keyword>
<reference evidence="16 17" key="1">
    <citation type="submission" date="2018-04" db="EMBL/GenBank/DDBJ databases">
        <title>Genomic Encyclopedia of Archaeal and Bacterial Type Strains, Phase II (KMG-II): from individual species to whole genera.</title>
        <authorList>
            <person name="Goeker M."/>
        </authorList>
    </citation>
    <scope>NUCLEOTIDE SEQUENCE [LARGE SCALE GENOMIC DNA]</scope>
    <source>
        <strain evidence="16 17">DSM 100434</strain>
    </source>
</reference>
<dbReference type="GO" id="GO:0106430">
    <property type="term" value="F:dihydroorotate dehydrogenase (quinone) activity"/>
    <property type="evidence" value="ECO:0007669"/>
    <property type="project" value="UniProtKB-EC"/>
</dbReference>
<dbReference type="EMBL" id="QAOH01000001">
    <property type="protein sequence ID" value="PTQ75596.1"/>
    <property type="molecule type" value="Genomic_DNA"/>
</dbReference>
<dbReference type="PROSITE" id="PS00911">
    <property type="entry name" value="DHODEHASE_1"/>
    <property type="match status" value="1"/>
</dbReference>
<dbReference type="RefSeq" id="WP_107814616.1">
    <property type="nucleotide sequence ID" value="NZ_QAOH01000001.1"/>
</dbReference>
<evidence type="ECO:0000313" key="17">
    <source>
        <dbReference type="Proteomes" id="UP000244077"/>
    </source>
</evidence>
<dbReference type="GO" id="GO:0044205">
    <property type="term" value="P:'de novo' UMP biosynthetic process"/>
    <property type="evidence" value="ECO:0007669"/>
    <property type="project" value="UniProtKB-UniPathway"/>
</dbReference>
<keyword evidence="12" id="KW-0472">Membrane</keyword>
<dbReference type="Pfam" id="PF01180">
    <property type="entry name" value="DHO_dh"/>
    <property type="match status" value="1"/>
</dbReference>
<comment type="pathway">
    <text evidence="4">Pyrimidine metabolism; UMP biosynthesis via de novo pathway; orotate from (S)-dihydroorotate (quinone route): step 1/1.</text>
</comment>
<comment type="similarity">
    <text evidence="5">Belongs to the dihydroorotate dehydrogenase family. Type 2 subfamily.</text>
</comment>
<dbReference type="InterPro" id="IPR013785">
    <property type="entry name" value="Aldolase_TIM"/>
</dbReference>
<comment type="cofactor">
    <cofactor evidence="1">
        <name>FMN</name>
        <dbReference type="ChEBI" id="CHEBI:58210"/>
    </cofactor>
</comment>
<dbReference type="GO" id="GO:0016020">
    <property type="term" value="C:membrane"/>
    <property type="evidence" value="ECO:0007669"/>
    <property type="project" value="UniProtKB-SubCell"/>
</dbReference>
<evidence type="ECO:0000256" key="12">
    <source>
        <dbReference type="ARBA" id="ARBA00023136"/>
    </source>
</evidence>
<comment type="subcellular location">
    <subcellularLocation>
        <location evidence="3">Membrane</location>
    </subcellularLocation>
</comment>
<dbReference type="GO" id="GO:0005737">
    <property type="term" value="C:cytoplasm"/>
    <property type="evidence" value="ECO:0007669"/>
    <property type="project" value="InterPro"/>
</dbReference>
<comment type="function">
    <text evidence="2">Catalyzes the conversion of dihydroorotate to orotate with quinone as electron acceptor.</text>
</comment>
<keyword evidence="17" id="KW-1185">Reference proteome</keyword>
<evidence type="ECO:0000256" key="3">
    <source>
        <dbReference type="ARBA" id="ARBA00004370"/>
    </source>
</evidence>
<evidence type="ECO:0000256" key="2">
    <source>
        <dbReference type="ARBA" id="ARBA00003125"/>
    </source>
</evidence>
<dbReference type="InterPro" id="IPR001295">
    <property type="entry name" value="Dihydroorotate_DH_CS"/>
</dbReference>
<keyword evidence="10" id="KW-0665">Pyrimidine biosynthesis</keyword>
<dbReference type="InterPro" id="IPR005719">
    <property type="entry name" value="Dihydroorotate_DH_2"/>
</dbReference>
<keyword evidence="8" id="KW-0285">Flavoprotein</keyword>
<dbReference type="NCBIfam" id="TIGR01036">
    <property type="entry name" value="pyrD_sub2"/>
    <property type="match status" value="1"/>
</dbReference>
<accession>A0A2T5HVI9</accession>
<evidence type="ECO:0000256" key="6">
    <source>
        <dbReference type="ARBA" id="ARBA00012791"/>
    </source>
</evidence>
<dbReference type="PANTHER" id="PTHR48109">
    <property type="entry name" value="DIHYDROOROTATE DEHYDROGENASE (QUINONE), MITOCHONDRIAL-RELATED"/>
    <property type="match status" value="1"/>
</dbReference>
<proteinExistence type="inferred from homology"/>
<dbReference type="AlphaFoldDB" id="A0A2T5HVI9"/>
<evidence type="ECO:0000256" key="10">
    <source>
        <dbReference type="ARBA" id="ARBA00022975"/>
    </source>
</evidence>
<evidence type="ECO:0000256" key="1">
    <source>
        <dbReference type="ARBA" id="ARBA00001917"/>
    </source>
</evidence>
<evidence type="ECO:0000256" key="7">
    <source>
        <dbReference type="ARBA" id="ARBA00018366"/>
    </source>
</evidence>
<keyword evidence="11" id="KW-0560">Oxidoreductase</keyword>
<sequence>MSLFEQIGMVMLRSLNPETSHRFALSALRAGLAPLPGPVTSPRLKTKFAGMEMPNPVGLAAGFDKNAEAIPQLSRAGFGFIELGAVTPRPQPGNAKPRLFRLTEDQAVINRFGFNNDGMEEITNRLARCRHSSHRTDIPVGLNLGANKDSEDRAADFARVLAHCGNFIDFATVNVSSPNTERLRDLQGPEALEALLAGVMDARKGLDHNVPVLLKIAPDLDSTELMEIAEVARKADLDGVIATNTTLSREGLKSAHKSEAGGLSGRPLFEKSTRALAQLSRHLGTNVPLIGVGGIGSALDAYTKIRAGASLVQVYSAMVYHGLSLAPRIARGLDELLQKDGYDSVTEAVGTGRGDWL</sequence>
<name>A0A2T5HVI9_9RHOB</name>
<dbReference type="GO" id="GO:0006207">
    <property type="term" value="P:'de novo' pyrimidine nucleobase biosynthetic process"/>
    <property type="evidence" value="ECO:0007669"/>
    <property type="project" value="UniProtKB-UniRule"/>
</dbReference>
<evidence type="ECO:0000256" key="4">
    <source>
        <dbReference type="ARBA" id="ARBA00005161"/>
    </source>
</evidence>
<organism evidence="16 17">
    <name type="scientific">Celeribacter persicus</name>
    <dbReference type="NCBI Taxonomy" id="1651082"/>
    <lineage>
        <taxon>Bacteria</taxon>
        <taxon>Pseudomonadati</taxon>
        <taxon>Pseudomonadota</taxon>
        <taxon>Alphaproteobacteria</taxon>
        <taxon>Rhodobacterales</taxon>
        <taxon>Roseobacteraceae</taxon>
        <taxon>Celeribacter</taxon>
    </lineage>
</organism>
<comment type="catalytic activity">
    <reaction evidence="13">
        <text>(S)-dihydroorotate + a quinone = orotate + a quinol</text>
        <dbReference type="Rhea" id="RHEA:30187"/>
        <dbReference type="ChEBI" id="CHEBI:24646"/>
        <dbReference type="ChEBI" id="CHEBI:30839"/>
        <dbReference type="ChEBI" id="CHEBI:30864"/>
        <dbReference type="ChEBI" id="CHEBI:132124"/>
        <dbReference type="EC" id="1.3.5.2"/>
    </reaction>
</comment>
<dbReference type="NCBIfam" id="NF003645">
    <property type="entry name" value="PRK05286.1-2"/>
    <property type="match status" value="1"/>
</dbReference>
<dbReference type="PANTHER" id="PTHR48109:SF4">
    <property type="entry name" value="DIHYDROOROTATE DEHYDROGENASE (QUINONE), MITOCHONDRIAL"/>
    <property type="match status" value="1"/>
</dbReference>
<evidence type="ECO:0000256" key="9">
    <source>
        <dbReference type="ARBA" id="ARBA00022643"/>
    </source>
</evidence>
<dbReference type="EC" id="1.3.5.2" evidence="6 14"/>
<dbReference type="PROSITE" id="PS00912">
    <property type="entry name" value="DHODEHASE_2"/>
    <property type="match status" value="1"/>
</dbReference>
<evidence type="ECO:0000313" key="16">
    <source>
        <dbReference type="EMBL" id="PTQ75596.1"/>
    </source>
</evidence>
<dbReference type="InterPro" id="IPR005720">
    <property type="entry name" value="Dihydroorotate_DH_cat"/>
</dbReference>
<dbReference type="UniPathway" id="UPA00070">
    <property type="reaction ID" value="UER00946"/>
</dbReference>
<evidence type="ECO:0000256" key="5">
    <source>
        <dbReference type="ARBA" id="ARBA00005359"/>
    </source>
</evidence>
<dbReference type="Proteomes" id="UP000244077">
    <property type="component" value="Unassembled WGS sequence"/>
</dbReference>
<dbReference type="NCBIfam" id="NF003652">
    <property type="entry name" value="PRK05286.2-5"/>
    <property type="match status" value="1"/>
</dbReference>
<dbReference type="InterPro" id="IPR050074">
    <property type="entry name" value="DHO_dehydrogenase"/>
</dbReference>
<comment type="caution">
    <text evidence="16">The sequence shown here is derived from an EMBL/GenBank/DDBJ whole genome shotgun (WGS) entry which is preliminary data.</text>
</comment>
<dbReference type="OrthoDB" id="9802377at2"/>
<evidence type="ECO:0000256" key="13">
    <source>
        <dbReference type="ARBA" id="ARBA00048639"/>
    </source>
</evidence>
<evidence type="ECO:0000256" key="11">
    <source>
        <dbReference type="ARBA" id="ARBA00023002"/>
    </source>
</evidence>
<evidence type="ECO:0000256" key="8">
    <source>
        <dbReference type="ARBA" id="ARBA00022630"/>
    </source>
</evidence>
<evidence type="ECO:0000256" key="14">
    <source>
        <dbReference type="NCBIfam" id="TIGR01036"/>
    </source>
</evidence>
<gene>
    <name evidence="16" type="ORF">C8N42_101135</name>
</gene>
<feature type="domain" description="Dihydroorotate dehydrogenase catalytic" evidence="15">
    <location>
        <begin position="44"/>
        <end position="337"/>
    </location>
</feature>
<protein>
    <recommendedName>
        <fullName evidence="7 14">Dihydroorotate dehydrogenase (quinone)</fullName>
        <ecNumber evidence="6 14">1.3.5.2</ecNumber>
    </recommendedName>
</protein>